<dbReference type="EC" id="5.3.1.22" evidence="5"/>
<dbReference type="Pfam" id="PF01261">
    <property type="entry name" value="AP_endonuc_2"/>
    <property type="match status" value="1"/>
</dbReference>
<feature type="active site" description="Proton donor/acceptor" evidence="3">
    <location>
        <position position="251"/>
    </location>
</feature>
<dbReference type="InterPro" id="IPR026040">
    <property type="entry name" value="HyI-like"/>
</dbReference>
<evidence type="ECO:0000259" key="4">
    <source>
        <dbReference type="Pfam" id="PF01261"/>
    </source>
</evidence>
<proteinExistence type="inferred from homology"/>
<keyword evidence="6" id="KW-1185">Reference proteome</keyword>
<dbReference type="GO" id="GO:0008903">
    <property type="term" value="F:hydroxypyruvate isomerase activity"/>
    <property type="evidence" value="ECO:0007669"/>
    <property type="project" value="UniProtKB-EC"/>
</dbReference>
<dbReference type="SUPFAM" id="SSF51658">
    <property type="entry name" value="Xylose isomerase-like"/>
    <property type="match status" value="1"/>
</dbReference>
<gene>
    <name evidence="5" type="ORF">HNQ66_001491</name>
</gene>
<name>A0A7W8DU44_9HYPH</name>
<dbReference type="RefSeq" id="WP_184142415.1">
    <property type="nucleotide sequence ID" value="NZ_JACHIK010000004.1"/>
</dbReference>
<dbReference type="GO" id="GO:0046487">
    <property type="term" value="P:glyoxylate metabolic process"/>
    <property type="evidence" value="ECO:0007669"/>
    <property type="project" value="TreeGrafter"/>
</dbReference>
<sequence length="280" mass="29481">MRTARLDGRHGKRNSFSAHIGYLFRELPFAERFAAAAAAGFDAVEHPHDDTLDPVVLAGLLAAHGLRLAQMPFAFADAAKGEKGLAALPGRQEEFRAAFDRALDFAVAAGVPYLHPMAGIPRPEDAREAEGVYLANLHHAVERTAGTPVKILIEAISAAAVPGYALSTLEAACRVQDVFGPGNVSLLLDTFHAAASGVDPAAWIAANGYRLGHVHIADHPGRHEPGTGAIDFTAVLAALDAQGFDGAIGFEFVPSSAATAGSLGFLQAWCAQQDYTRRRA</sequence>
<dbReference type="PANTHER" id="PTHR43489">
    <property type="entry name" value="ISOMERASE"/>
    <property type="match status" value="1"/>
</dbReference>
<feature type="active site" description="Proton donor/acceptor" evidence="3">
    <location>
        <position position="154"/>
    </location>
</feature>
<evidence type="ECO:0000313" key="5">
    <source>
        <dbReference type="EMBL" id="MBB5042095.1"/>
    </source>
</evidence>
<accession>A0A7W8DU44</accession>
<feature type="domain" description="Xylose isomerase-like TIM barrel" evidence="4">
    <location>
        <begin position="33"/>
        <end position="267"/>
    </location>
</feature>
<dbReference type="InterPro" id="IPR013022">
    <property type="entry name" value="Xyl_isomerase-like_TIM-brl"/>
</dbReference>
<evidence type="ECO:0000313" key="6">
    <source>
        <dbReference type="Proteomes" id="UP000535406"/>
    </source>
</evidence>
<dbReference type="PANTHER" id="PTHR43489:SF6">
    <property type="entry name" value="HYDROXYPYRUVATE ISOMERASE-RELATED"/>
    <property type="match status" value="1"/>
</dbReference>
<dbReference type="Proteomes" id="UP000535406">
    <property type="component" value="Unassembled WGS sequence"/>
</dbReference>
<dbReference type="InterPro" id="IPR050417">
    <property type="entry name" value="Sugar_Epim/Isomerase"/>
</dbReference>
<dbReference type="PIRSF" id="PIRSF006241">
    <property type="entry name" value="HyI"/>
    <property type="match status" value="1"/>
</dbReference>
<keyword evidence="5" id="KW-0670">Pyruvate</keyword>
<reference evidence="5 6" key="1">
    <citation type="submission" date="2020-08" db="EMBL/GenBank/DDBJ databases">
        <title>Genomic Encyclopedia of Type Strains, Phase IV (KMG-IV): sequencing the most valuable type-strain genomes for metagenomic binning, comparative biology and taxonomic classification.</title>
        <authorList>
            <person name="Goeker M."/>
        </authorList>
    </citation>
    <scope>NUCLEOTIDE SEQUENCE [LARGE SCALE GENOMIC DNA]</scope>
    <source>
        <strain evidence="5 6">DSM 21319</strain>
    </source>
</reference>
<dbReference type="AlphaFoldDB" id="A0A7W8DU44"/>
<dbReference type="EMBL" id="JACHIK010000004">
    <property type="protein sequence ID" value="MBB5042095.1"/>
    <property type="molecule type" value="Genomic_DNA"/>
</dbReference>
<protein>
    <submittedName>
        <fullName evidence="5">Hydroxypyruvate isomerase</fullName>
        <ecNumber evidence="5">5.3.1.22</ecNumber>
    </submittedName>
</protein>
<evidence type="ECO:0000256" key="1">
    <source>
        <dbReference type="ARBA" id="ARBA00023235"/>
    </source>
</evidence>
<comment type="similarity">
    <text evidence="2">Belongs to the hyi family.</text>
</comment>
<evidence type="ECO:0000256" key="3">
    <source>
        <dbReference type="PIRSR" id="PIRSR006241-50"/>
    </source>
</evidence>
<dbReference type="InterPro" id="IPR036237">
    <property type="entry name" value="Xyl_isomerase-like_sf"/>
</dbReference>
<dbReference type="Gene3D" id="3.20.20.150">
    <property type="entry name" value="Divalent-metal-dependent TIM barrel enzymes"/>
    <property type="match status" value="1"/>
</dbReference>
<keyword evidence="1 2" id="KW-0413">Isomerase</keyword>
<evidence type="ECO:0000256" key="2">
    <source>
        <dbReference type="PIRNR" id="PIRNR006241"/>
    </source>
</evidence>
<comment type="caution">
    <text evidence="5">The sequence shown here is derived from an EMBL/GenBank/DDBJ whole genome shotgun (WGS) entry which is preliminary data.</text>
</comment>
<organism evidence="5 6">
    <name type="scientific">Shinella fusca</name>
    <dbReference type="NCBI Taxonomy" id="544480"/>
    <lineage>
        <taxon>Bacteria</taxon>
        <taxon>Pseudomonadati</taxon>
        <taxon>Pseudomonadota</taxon>
        <taxon>Alphaproteobacteria</taxon>
        <taxon>Hyphomicrobiales</taxon>
        <taxon>Rhizobiaceae</taxon>
        <taxon>Shinella</taxon>
    </lineage>
</organism>